<name>A0A9Q1CDL9_HOLLE</name>
<evidence type="ECO:0000313" key="4">
    <source>
        <dbReference type="Proteomes" id="UP001152320"/>
    </source>
</evidence>
<dbReference type="EMBL" id="JAIZAY010000004">
    <property type="protein sequence ID" value="KAJ8042589.1"/>
    <property type="molecule type" value="Genomic_DNA"/>
</dbReference>
<evidence type="ECO:0000313" key="3">
    <source>
        <dbReference type="EMBL" id="KAJ8042589.1"/>
    </source>
</evidence>
<comment type="caution">
    <text evidence="3">The sequence shown here is derived from an EMBL/GenBank/DDBJ whole genome shotgun (WGS) entry which is preliminary data.</text>
</comment>
<evidence type="ECO:0000256" key="1">
    <source>
        <dbReference type="SAM" id="SignalP"/>
    </source>
</evidence>
<protein>
    <recommendedName>
        <fullName evidence="2">Nose resistant-to-fluoxetine protein N-terminal domain-containing protein</fullName>
    </recommendedName>
</protein>
<dbReference type="OrthoDB" id="6434228at2759"/>
<dbReference type="AlphaFoldDB" id="A0A9Q1CDL9"/>
<gene>
    <name evidence="3" type="ORF">HOLleu_09375</name>
</gene>
<organism evidence="3 4">
    <name type="scientific">Holothuria leucospilota</name>
    <name type="common">Black long sea cucumber</name>
    <name type="synonym">Mertensiothuria leucospilota</name>
    <dbReference type="NCBI Taxonomy" id="206669"/>
    <lineage>
        <taxon>Eukaryota</taxon>
        <taxon>Metazoa</taxon>
        <taxon>Echinodermata</taxon>
        <taxon>Eleutherozoa</taxon>
        <taxon>Echinozoa</taxon>
        <taxon>Holothuroidea</taxon>
        <taxon>Aspidochirotacea</taxon>
        <taxon>Aspidochirotida</taxon>
        <taxon>Holothuriidae</taxon>
        <taxon>Holothuria</taxon>
    </lineage>
</organism>
<keyword evidence="4" id="KW-1185">Reference proteome</keyword>
<proteinExistence type="predicted"/>
<dbReference type="Proteomes" id="UP001152320">
    <property type="component" value="Chromosome 4"/>
</dbReference>
<feature type="domain" description="Nose resistant-to-fluoxetine protein N-terminal" evidence="2">
    <location>
        <begin position="52"/>
        <end position="156"/>
    </location>
</feature>
<feature type="signal peptide" evidence="1">
    <location>
        <begin position="1"/>
        <end position="24"/>
    </location>
</feature>
<reference evidence="3" key="1">
    <citation type="submission" date="2021-10" db="EMBL/GenBank/DDBJ databases">
        <title>Tropical sea cucumber genome reveals ecological adaptation and Cuvierian tubules defense mechanism.</title>
        <authorList>
            <person name="Chen T."/>
        </authorList>
    </citation>
    <scope>NUCLEOTIDE SEQUENCE</scope>
    <source>
        <strain evidence="3">Nanhai2018</strain>
        <tissue evidence="3">Muscle</tissue>
    </source>
</reference>
<dbReference type="PANTHER" id="PTHR11161">
    <property type="entry name" value="O-ACYLTRANSFERASE"/>
    <property type="match status" value="1"/>
</dbReference>
<dbReference type="InterPro" id="IPR006621">
    <property type="entry name" value="Nose-resist-to-fluoxetine_N"/>
</dbReference>
<evidence type="ECO:0000259" key="2">
    <source>
        <dbReference type="SMART" id="SM00703"/>
    </source>
</evidence>
<dbReference type="SMART" id="SM00703">
    <property type="entry name" value="NRF"/>
    <property type="match status" value="1"/>
</dbReference>
<dbReference type="InterPro" id="IPR052728">
    <property type="entry name" value="O2_lipid_transport_reg"/>
</dbReference>
<sequence>MHSTQCRIVLVISVMVLFPHSAVSQLSPEMIQGVVWPRQRIPVTDIQSHEVSSHCKRNLSDLPKAFDAFGKPAAGILVGNINWMGHFDECESLDGFQYCVVEFNISVAQSNPVMPFMLYGVCAPENCSESDVYNSMDFFVGEFSGNTFVCFFFQDPQYILIRLCSGEGGSVCVAWMSTFVPVLNMSVMHLKDLIWTCFLFCALIQIAVLEYSNKEPLSYIYTSGISGFNEKRNLCIHDGVCVCVFVYEGVCACV</sequence>
<accession>A0A9Q1CDL9</accession>
<feature type="chain" id="PRO_5040388818" description="Nose resistant-to-fluoxetine protein N-terminal domain-containing protein" evidence="1">
    <location>
        <begin position="25"/>
        <end position="254"/>
    </location>
</feature>
<dbReference type="PANTHER" id="PTHR11161:SF0">
    <property type="entry name" value="O-ACYLTRANSFERASE LIKE PROTEIN"/>
    <property type="match status" value="1"/>
</dbReference>
<keyword evidence="1" id="KW-0732">Signal</keyword>
<dbReference type="Pfam" id="PF20146">
    <property type="entry name" value="NRF"/>
    <property type="match status" value="1"/>
</dbReference>